<evidence type="ECO:0000256" key="8">
    <source>
        <dbReference type="ARBA" id="ARBA00022967"/>
    </source>
</evidence>
<reference evidence="14" key="1">
    <citation type="submission" date="2014-12" db="EMBL/GenBank/DDBJ databases">
        <title>Insight into the proteome of Arion vulgaris.</title>
        <authorList>
            <person name="Aradska J."/>
            <person name="Bulat T."/>
            <person name="Smidak R."/>
            <person name="Sarate P."/>
            <person name="Gangsoo J."/>
            <person name="Sialana F."/>
            <person name="Bilban M."/>
            <person name="Lubec G."/>
        </authorList>
    </citation>
    <scope>NUCLEOTIDE SEQUENCE</scope>
    <source>
        <tissue evidence="14">Skin</tissue>
    </source>
</reference>
<dbReference type="PANTHER" id="PTHR15184:SF71">
    <property type="entry name" value="ATP SYNTHASE SUBUNIT BETA, MITOCHONDRIAL"/>
    <property type="match status" value="1"/>
</dbReference>
<evidence type="ECO:0000256" key="5">
    <source>
        <dbReference type="ARBA" id="ARBA00022741"/>
    </source>
</evidence>
<evidence type="ECO:0000256" key="10">
    <source>
        <dbReference type="ARBA" id="ARBA00023136"/>
    </source>
</evidence>
<evidence type="ECO:0000256" key="1">
    <source>
        <dbReference type="ARBA" id="ARBA00004170"/>
    </source>
</evidence>
<keyword evidence="11" id="KW-0139">CF(1)</keyword>
<gene>
    <name evidence="14" type="primary">ORF33156</name>
</gene>
<dbReference type="GO" id="GO:0045259">
    <property type="term" value="C:proton-transporting ATP synthase complex"/>
    <property type="evidence" value="ECO:0007669"/>
    <property type="project" value="UniProtKB-KW"/>
</dbReference>
<keyword evidence="9" id="KW-0406">Ion transport</keyword>
<dbReference type="EC" id="7.1.2.2" evidence="3"/>
<keyword evidence="5" id="KW-0547">Nucleotide-binding</keyword>
<keyword evidence="10" id="KW-0472">Membrane</keyword>
<dbReference type="InterPro" id="IPR050053">
    <property type="entry name" value="ATPase_alpha/beta_chains"/>
</dbReference>
<dbReference type="EMBL" id="HACG01011590">
    <property type="protein sequence ID" value="CEK58455.1"/>
    <property type="molecule type" value="Transcribed_RNA"/>
</dbReference>
<evidence type="ECO:0000259" key="13">
    <source>
        <dbReference type="Pfam" id="PF22919"/>
    </source>
</evidence>
<keyword evidence="12" id="KW-0066">ATP synthesis</keyword>
<keyword evidence="6" id="KW-0375">Hydrogen ion transport</keyword>
<sequence length="84" mass="9590">MDELSEDDKLIVSRARKIQKFLSQPFQVAEVFTGHQGKFVSLDQTIDGFESILKGELDHIPEVAFYMQGNLDDVYKKAEELAKL</sequence>
<protein>
    <recommendedName>
        <fullName evidence="3">H(+)-transporting two-sector ATPase</fullName>
        <ecNumber evidence="3">7.1.2.2</ecNumber>
    </recommendedName>
</protein>
<dbReference type="InterPro" id="IPR024034">
    <property type="entry name" value="ATPase_F1/V1_b/a_C"/>
</dbReference>
<evidence type="ECO:0000313" key="14">
    <source>
        <dbReference type="EMBL" id="CEK58455.1"/>
    </source>
</evidence>
<proteinExistence type="inferred from homology"/>
<organism evidence="14">
    <name type="scientific">Arion vulgaris</name>
    <dbReference type="NCBI Taxonomy" id="1028688"/>
    <lineage>
        <taxon>Eukaryota</taxon>
        <taxon>Metazoa</taxon>
        <taxon>Spiralia</taxon>
        <taxon>Lophotrochozoa</taxon>
        <taxon>Mollusca</taxon>
        <taxon>Gastropoda</taxon>
        <taxon>Heterobranchia</taxon>
        <taxon>Euthyneura</taxon>
        <taxon>Panpulmonata</taxon>
        <taxon>Eupulmonata</taxon>
        <taxon>Stylommatophora</taxon>
        <taxon>Helicina</taxon>
        <taxon>Arionoidea</taxon>
        <taxon>Arionidae</taxon>
        <taxon>Arion</taxon>
    </lineage>
</organism>
<accession>A0A0B6YSK8</accession>
<name>A0A0B6YSK8_9EUPU</name>
<dbReference type="Gene3D" id="1.10.1140.10">
    <property type="entry name" value="Bovine Mitochondrial F1-atpase, Atp Synthase Beta Chain, Chain D, domain 3"/>
    <property type="match status" value="1"/>
</dbReference>
<dbReference type="InterPro" id="IPR055190">
    <property type="entry name" value="ATP-synt_VA_C"/>
</dbReference>
<evidence type="ECO:0000256" key="9">
    <source>
        <dbReference type="ARBA" id="ARBA00023065"/>
    </source>
</evidence>
<dbReference type="GO" id="GO:0005739">
    <property type="term" value="C:mitochondrion"/>
    <property type="evidence" value="ECO:0007669"/>
    <property type="project" value="GOC"/>
</dbReference>
<dbReference type="AlphaFoldDB" id="A0A0B6YSK8"/>
<keyword evidence="7" id="KW-0067">ATP-binding</keyword>
<comment type="subcellular location">
    <subcellularLocation>
        <location evidence="1">Membrane</location>
        <topology evidence="1">Peripheral membrane protein</topology>
    </subcellularLocation>
</comment>
<dbReference type="FunFam" id="1.10.1140.10:FF:000005">
    <property type="entry name" value="ATP synthase subunit beta"/>
    <property type="match status" value="1"/>
</dbReference>
<evidence type="ECO:0000256" key="3">
    <source>
        <dbReference type="ARBA" id="ARBA00012473"/>
    </source>
</evidence>
<evidence type="ECO:0000256" key="12">
    <source>
        <dbReference type="ARBA" id="ARBA00023310"/>
    </source>
</evidence>
<evidence type="ECO:0000256" key="4">
    <source>
        <dbReference type="ARBA" id="ARBA00022448"/>
    </source>
</evidence>
<feature type="domain" description="ATP synthase A/B type C-terminal" evidence="13">
    <location>
        <begin position="1"/>
        <end position="58"/>
    </location>
</feature>
<dbReference type="Pfam" id="PF22919">
    <property type="entry name" value="ATP-synt_VA_C"/>
    <property type="match status" value="1"/>
</dbReference>
<evidence type="ECO:0000256" key="2">
    <source>
        <dbReference type="ARBA" id="ARBA00008936"/>
    </source>
</evidence>
<evidence type="ECO:0000256" key="11">
    <source>
        <dbReference type="ARBA" id="ARBA00023196"/>
    </source>
</evidence>
<dbReference type="GO" id="GO:0046933">
    <property type="term" value="F:proton-transporting ATP synthase activity, rotational mechanism"/>
    <property type="evidence" value="ECO:0007669"/>
    <property type="project" value="TreeGrafter"/>
</dbReference>
<keyword evidence="8" id="KW-1278">Translocase</keyword>
<dbReference type="PANTHER" id="PTHR15184">
    <property type="entry name" value="ATP SYNTHASE"/>
    <property type="match status" value="1"/>
</dbReference>
<keyword evidence="4" id="KW-0813">Transport</keyword>
<comment type="similarity">
    <text evidence="2">Belongs to the ATPase alpha/beta chains family.</text>
</comment>
<dbReference type="GO" id="GO:0005524">
    <property type="term" value="F:ATP binding"/>
    <property type="evidence" value="ECO:0007669"/>
    <property type="project" value="UniProtKB-KW"/>
</dbReference>
<evidence type="ECO:0000256" key="7">
    <source>
        <dbReference type="ARBA" id="ARBA00022840"/>
    </source>
</evidence>
<dbReference type="SUPFAM" id="SSF47917">
    <property type="entry name" value="C-terminal domain of alpha and beta subunits of F1 ATP synthase"/>
    <property type="match status" value="1"/>
</dbReference>
<dbReference type="GO" id="GO:0042776">
    <property type="term" value="P:proton motive force-driven mitochondrial ATP synthesis"/>
    <property type="evidence" value="ECO:0007669"/>
    <property type="project" value="TreeGrafter"/>
</dbReference>
<evidence type="ECO:0000256" key="6">
    <source>
        <dbReference type="ARBA" id="ARBA00022781"/>
    </source>
</evidence>